<dbReference type="KEGG" id="vg:55603525"/>
<feature type="compositionally biased region" description="Polar residues" evidence="1">
    <location>
        <begin position="17"/>
        <end position="27"/>
    </location>
</feature>
<sequence length="171" mass="19600">MATNTYLERMKELEMENNPNRGIQESPSLPLHRPQENKGNILAKGLNEGQPEEDNSYQDSFFYQNVKNFQDNDEHFGGMFNELVDLASALRAQVEQGFMPQPIAEQRIKSFIEDSNQQYMRELPKIKKQKEQQETEQQMLALLGALGQEEQAPQEGLDVPEEMMGGQDGSY</sequence>
<evidence type="ECO:0000313" key="3">
    <source>
        <dbReference type="Proteomes" id="UP000479051"/>
    </source>
</evidence>
<dbReference type="GeneID" id="55603525"/>
<keyword evidence="3" id="KW-1185">Reference proteome</keyword>
<feature type="region of interest" description="Disordered" evidence="1">
    <location>
        <begin position="147"/>
        <end position="171"/>
    </location>
</feature>
<name>A0A679FNS5_9CAUD</name>
<organism evidence="2 3">
    <name type="scientific">Cronobacter phage vB_CsaP_009</name>
    <dbReference type="NCBI Taxonomy" id="2699738"/>
    <lineage>
        <taxon>Viruses</taxon>
        <taxon>Duplodnaviria</taxon>
        <taxon>Heunggongvirae</taxon>
        <taxon>Uroviricota</taxon>
        <taxon>Caudoviricetes</taxon>
        <taxon>Grimontviridae</taxon>
        <taxon>Privateervirus</taxon>
        <taxon>Privateervirus pv009</taxon>
    </lineage>
</organism>
<dbReference type="EMBL" id="LC519601">
    <property type="protein sequence ID" value="BBU72737.1"/>
    <property type="molecule type" value="Genomic_DNA"/>
</dbReference>
<feature type="region of interest" description="Disordered" evidence="1">
    <location>
        <begin position="14"/>
        <end position="55"/>
    </location>
</feature>
<evidence type="ECO:0000313" key="2">
    <source>
        <dbReference type="EMBL" id="BBU72737.1"/>
    </source>
</evidence>
<protein>
    <submittedName>
        <fullName evidence="2">Uncharacterized protein</fullName>
    </submittedName>
</protein>
<reference evidence="2 3" key="1">
    <citation type="submission" date="2020-01" db="EMBL/GenBank/DDBJ databases">
        <title>Isolation, characterization and genomic analysis of a lytic bacteriophage vB_CsaP_009 infecting Cronobacter.</title>
        <authorList>
            <person name="Soleimani-Delfan A."/>
            <person name="Shahin K."/>
            <person name="Barazandeh M."/>
            <person name="Komijani M."/>
        </authorList>
    </citation>
    <scope>NUCLEOTIDE SEQUENCE [LARGE SCALE GENOMIC DNA]</scope>
</reference>
<proteinExistence type="predicted"/>
<dbReference type="RefSeq" id="YP_009833470.1">
    <property type="nucleotide sequence ID" value="NC_048664.1"/>
</dbReference>
<accession>A0A679FNS5</accession>
<evidence type="ECO:0000256" key="1">
    <source>
        <dbReference type="SAM" id="MobiDB-lite"/>
    </source>
</evidence>
<dbReference type="Proteomes" id="UP000479051">
    <property type="component" value="Segment"/>
</dbReference>